<organism evidence="1 2">
    <name type="scientific">Paenibacillus helianthi</name>
    <dbReference type="NCBI Taxonomy" id="1349432"/>
    <lineage>
        <taxon>Bacteria</taxon>
        <taxon>Bacillati</taxon>
        <taxon>Bacillota</taxon>
        <taxon>Bacilli</taxon>
        <taxon>Bacillales</taxon>
        <taxon>Paenibacillaceae</taxon>
        <taxon>Paenibacillus</taxon>
    </lineage>
</organism>
<dbReference type="EMBL" id="LVWI01000062">
    <property type="protein sequence ID" value="OKP83279.1"/>
    <property type="molecule type" value="Genomic_DNA"/>
</dbReference>
<accession>A0ABX3EI24</accession>
<evidence type="ECO:0000313" key="2">
    <source>
        <dbReference type="Proteomes" id="UP000186058"/>
    </source>
</evidence>
<evidence type="ECO:0000313" key="1">
    <source>
        <dbReference type="EMBL" id="OKP83279.1"/>
    </source>
</evidence>
<protein>
    <submittedName>
        <fullName evidence="1">Uncharacterized protein</fullName>
    </submittedName>
</protein>
<gene>
    <name evidence="1" type="ORF">A3844_22760</name>
</gene>
<keyword evidence="2" id="KW-1185">Reference proteome</keyword>
<proteinExistence type="predicted"/>
<reference evidence="1 2" key="1">
    <citation type="submission" date="2016-03" db="EMBL/GenBank/DDBJ databases">
        <authorList>
            <person name="Sant'Anna F.H."/>
            <person name="Ambrosini A."/>
            <person name="Souza R."/>
            <person name="Bach E."/>
            <person name="Fernandes G."/>
            <person name="Balsanelli E."/>
            <person name="Baura V.A."/>
            <person name="Souza E.M."/>
            <person name="Passaglia L."/>
        </authorList>
    </citation>
    <scope>NUCLEOTIDE SEQUENCE [LARGE SCALE GENOMIC DNA]</scope>
    <source>
        <strain evidence="1 2">P26E</strain>
    </source>
</reference>
<name>A0ABX3EI24_9BACL</name>
<comment type="caution">
    <text evidence="1">The sequence shown here is derived from an EMBL/GenBank/DDBJ whole genome shotgun (WGS) entry which is preliminary data.</text>
</comment>
<dbReference type="Proteomes" id="UP000186058">
    <property type="component" value="Unassembled WGS sequence"/>
</dbReference>
<sequence>MKKSIRLELVLMYKTTNSLYKGGIMTTSTFEILLKCREGLRRQPDLQLLAYWQSSFFLMGTDGKWF</sequence>